<dbReference type="OrthoDB" id="5597995at2759"/>
<keyword evidence="7" id="KW-1185">Reference proteome</keyword>
<feature type="domain" description="Receptor ligand binding region" evidence="5">
    <location>
        <begin position="15"/>
        <end position="96"/>
    </location>
</feature>
<dbReference type="AlphaFoldDB" id="A0A1Y2BTY9"/>
<evidence type="ECO:0000313" key="6">
    <source>
        <dbReference type="EMBL" id="ORY38216.1"/>
    </source>
</evidence>
<evidence type="ECO:0000313" key="7">
    <source>
        <dbReference type="Proteomes" id="UP000193642"/>
    </source>
</evidence>
<comment type="caution">
    <text evidence="6">The sequence shown here is derived from an EMBL/GenBank/DDBJ whole genome shotgun (WGS) entry which is preliminary data.</text>
</comment>
<dbReference type="SUPFAM" id="SSF53822">
    <property type="entry name" value="Periplasmic binding protein-like I"/>
    <property type="match status" value="1"/>
</dbReference>
<evidence type="ECO:0000256" key="3">
    <source>
        <dbReference type="ARBA" id="ARBA00022989"/>
    </source>
</evidence>
<gene>
    <name evidence="6" type="ORF">BCR33DRAFT_434643</name>
</gene>
<dbReference type="Gene3D" id="3.40.50.2300">
    <property type="match status" value="2"/>
</dbReference>
<evidence type="ECO:0000256" key="4">
    <source>
        <dbReference type="ARBA" id="ARBA00023136"/>
    </source>
</evidence>
<name>A0A1Y2BTY9_9FUNG</name>
<reference evidence="6 7" key="1">
    <citation type="submission" date="2016-07" db="EMBL/GenBank/DDBJ databases">
        <title>Pervasive Adenine N6-methylation of Active Genes in Fungi.</title>
        <authorList>
            <consortium name="DOE Joint Genome Institute"/>
            <person name="Mondo S.J."/>
            <person name="Dannebaum R.O."/>
            <person name="Kuo R.C."/>
            <person name="Labutti K."/>
            <person name="Haridas S."/>
            <person name="Kuo A."/>
            <person name="Salamov A."/>
            <person name="Ahrendt S.R."/>
            <person name="Lipzen A."/>
            <person name="Sullivan W."/>
            <person name="Andreopoulos W.B."/>
            <person name="Clum A."/>
            <person name="Lindquist E."/>
            <person name="Daum C."/>
            <person name="Ramamoorthy G.K."/>
            <person name="Gryganskyi A."/>
            <person name="Culley D."/>
            <person name="Magnuson J.K."/>
            <person name="James T.Y."/>
            <person name="O'Malley M.A."/>
            <person name="Stajich J.E."/>
            <person name="Spatafora J.W."/>
            <person name="Visel A."/>
            <person name="Grigoriev I.V."/>
        </authorList>
    </citation>
    <scope>NUCLEOTIDE SEQUENCE [LARGE SCALE GENOMIC DNA]</scope>
    <source>
        <strain evidence="6 7">JEL800</strain>
    </source>
</reference>
<evidence type="ECO:0000256" key="1">
    <source>
        <dbReference type="ARBA" id="ARBA00004370"/>
    </source>
</evidence>
<keyword evidence="3" id="KW-1133">Transmembrane helix</keyword>
<accession>A0A1Y2BTY9</accession>
<sequence length="114" mass="12548">MAVSTLVVGEQFSDVIGTVGDTADLSAMITAGVMSQFKIPFCGGVQNLPALSDRNNYPYYFRPTFSNRYGQDFVTLLKLWNVKRVALVFDTDDIESKGGDDSFSTLFLGIPYTL</sequence>
<comment type="subcellular location">
    <subcellularLocation>
        <location evidence="1">Membrane</location>
    </subcellularLocation>
</comment>
<dbReference type="InterPro" id="IPR001828">
    <property type="entry name" value="ANF_lig-bd_rcpt"/>
</dbReference>
<dbReference type="Pfam" id="PF01094">
    <property type="entry name" value="ANF_receptor"/>
    <property type="match status" value="1"/>
</dbReference>
<evidence type="ECO:0000259" key="5">
    <source>
        <dbReference type="Pfam" id="PF01094"/>
    </source>
</evidence>
<dbReference type="GO" id="GO:0016020">
    <property type="term" value="C:membrane"/>
    <property type="evidence" value="ECO:0007669"/>
    <property type="project" value="UniProtKB-SubCell"/>
</dbReference>
<organism evidence="6 7">
    <name type="scientific">Rhizoclosmatium globosum</name>
    <dbReference type="NCBI Taxonomy" id="329046"/>
    <lineage>
        <taxon>Eukaryota</taxon>
        <taxon>Fungi</taxon>
        <taxon>Fungi incertae sedis</taxon>
        <taxon>Chytridiomycota</taxon>
        <taxon>Chytridiomycota incertae sedis</taxon>
        <taxon>Chytridiomycetes</taxon>
        <taxon>Chytridiales</taxon>
        <taxon>Chytriomycetaceae</taxon>
        <taxon>Rhizoclosmatium</taxon>
    </lineage>
</organism>
<keyword evidence="4" id="KW-0472">Membrane</keyword>
<dbReference type="Proteomes" id="UP000193642">
    <property type="component" value="Unassembled WGS sequence"/>
</dbReference>
<evidence type="ECO:0000256" key="2">
    <source>
        <dbReference type="ARBA" id="ARBA00022692"/>
    </source>
</evidence>
<proteinExistence type="predicted"/>
<keyword evidence="2" id="KW-0812">Transmembrane</keyword>
<protein>
    <recommendedName>
        <fullName evidence="5">Receptor ligand binding region domain-containing protein</fullName>
    </recommendedName>
</protein>
<dbReference type="InterPro" id="IPR028082">
    <property type="entry name" value="Peripla_BP_I"/>
</dbReference>
<dbReference type="EMBL" id="MCGO01000045">
    <property type="protein sequence ID" value="ORY38216.1"/>
    <property type="molecule type" value="Genomic_DNA"/>
</dbReference>